<sequence length="145" mass="17157">MFKKIVLTTDAHHAKIYSIKGLKITSLIKEFSAPSRQIWNNNTSRDNFYHKASTQSHFLDPRTKIKEALENDFATQISKELKLLCHRLPYDALIVFAEPKLMGKLRKHVNRQHIKVKIFWKSQNLCHQNEHEIEKHLLNLNHHKN</sequence>
<gene>
    <name evidence="1" type="ORF">GQ61_06950</name>
</gene>
<dbReference type="KEGG" id="naf:GQ61_06950"/>
<dbReference type="InterPro" id="IPR019291">
    <property type="entry name" value="Host_attachment_protein"/>
</dbReference>
<dbReference type="EMBL" id="CP008743">
    <property type="protein sequence ID" value="ARN85069.1"/>
    <property type="molecule type" value="Genomic_DNA"/>
</dbReference>
<dbReference type="AlphaFoldDB" id="A0A1W6N5N3"/>
<evidence type="ECO:0000313" key="2">
    <source>
        <dbReference type="Proteomes" id="UP000237351"/>
    </source>
</evidence>
<dbReference type="Proteomes" id="UP000237351">
    <property type="component" value="Chromosome"/>
</dbReference>
<keyword evidence="2" id="KW-1185">Reference proteome</keyword>
<evidence type="ECO:0000313" key="1">
    <source>
        <dbReference type="EMBL" id="ARN85069.1"/>
    </source>
</evidence>
<organism evidence="1 2">
    <name type="scientific">Candidatus Nucleicultrix amoebiphila FS5</name>
    <dbReference type="NCBI Taxonomy" id="1414854"/>
    <lineage>
        <taxon>Bacteria</taxon>
        <taxon>Pseudomonadati</taxon>
        <taxon>Pseudomonadota</taxon>
        <taxon>Alphaproteobacteria</taxon>
        <taxon>Holosporales</taxon>
        <taxon>Candidatus Nucleicultricaceae</taxon>
        <taxon>Candidatus Nucleicultrix</taxon>
    </lineage>
</organism>
<proteinExistence type="predicted"/>
<name>A0A1W6N5N3_9PROT</name>
<dbReference type="STRING" id="1414854.GQ61_06950"/>
<protein>
    <recommendedName>
        <fullName evidence="3">Host attachment protein</fullName>
    </recommendedName>
</protein>
<evidence type="ECO:0008006" key="3">
    <source>
        <dbReference type="Google" id="ProtNLM"/>
    </source>
</evidence>
<accession>A0A1W6N5N3</accession>
<dbReference type="Pfam" id="PF10116">
    <property type="entry name" value="Host_attach"/>
    <property type="match status" value="1"/>
</dbReference>
<reference evidence="1 2" key="1">
    <citation type="submission" date="2014-06" db="EMBL/GenBank/DDBJ databases">
        <title>The genome of the endonuclear symbiont Nucleicultrix amoebiphila.</title>
        <authorList>
            <person name="Schulz F."/>
            <person name="Horn M."/>
        </authorList>
    </citation>
    <scope>NUCLEOTIDE SEQUENCE [LARGE SCALE GENOMIC DNA]</scope>
    <source>
        <strain evidence="1 2">FS5</strain>
    </source>
</reference>